<dbReference type="SMART" id="SM00736">
    <property type="entry name" value="CADG"/>
    <property type="match status" value="1"/>
</dbReference>
<proteinExistence type="predicted"/>
<evidence type="ECO:0000259" key="7">
    <source>
        <dbReference type="PROSITE" id="PS50847"/>
    </source>
</evidence>
<dbReference type="EMBL" id="FNJN01000005">
    <property type="protein sequence ID" value="SDP21147.1"/>
    <property type="molecule type" value="Genomic_DNA"/>
</dbReference>
<dbReference type="InterPro" id="IPR006644">
    <property type="entry name" value="Cadg"/>
</dbReference>
<dbReference type="Pfam" id="PF05345">
    <property type="entry name" value="He_PIG"/>
    <property type="match status" value="2"/>
</dbReference>
<dbReference type="AlphaFoldDB" id="A0A1H0QV28"/>
<dbReference type="Proteomes" id="UP000186456">
    <property type="component" value="Unassembled WGS sequence"/>
</dbReference>
<evidence type="ECO:0000313" key="8">
    <source>
        <dbReference type="EMBL" id="SDP21147.1"/>
    </source>
</evidence>
<accession>A0A1H0QV28</accession>
<protein>
    <submittedName>
        <fullName evidence="8">Putative Ig domain-containing protein</fullName>
    </submittedName>
</protein>
<gene>
    <name evidence="8" type="ORF">SAMN04487788_2582</name>
</gene>
<dbReference type="RefSeq" id="WP_074696242.1">
    <property type="nucleotide sequence ID" value="NZ_FNJN01000005.1"/>
</dbReference>
<dbReference type="InterPro" id="IPR013783">
    <property type="entry name" value="Ig-like_fold"/>
</dbReference>
<evidence type="ECO:0000256" key="4">
    <source>
        <dbReference type="ARBA" id="ARBA00023088"/>
    </source>
</evidence>
<dbReference type="PROSITE" id="PS50847">
    <property type="entry name" value="GRAM_POS_ANCHORING"/>
    <property type="match status" value="1"/>
</dbReference>
<evidence type="ECO:0000256" key="5">
    <source>
        <dbReference type="SAM" id="Phobius"/>
    </source>
</evidence>
<dbReference type="InterPro" id="IPR015919">
    <property type="entry name" value="Cadherin-like_sf"/>
</dbReference>
<keyword evidence="5" id="KW-0812">Transmembrane</keyword>
<keyword evidence="3 6" id="KW-0732">Signal</keyword>
<dbReference type="InterPro" id="IPR019931">
    <property type="entry name" value="LPXTG_anchor"/>
</dbReference>
<keyword evidence="5" id="KW-1133">Transmembrane helix</keyword>
<sequence length="599" mass="56460">MSSTRSIARRAAALGASVSLVALGVLAASPAQAATCTVTPTTWSDLQAAFATAPSTGAVICLGADIIAPESQVPGADRLSQPNGSDVTFDLNAHSLTIAVDPISGIDAGIAVDAGNTLTIDATGGGDITISGGAYGAAIGASYGSDLGTVIINGGVIDVSTAIDGAGIGGAQFAPAMAAGSITINGGTITAKTNNCGPGIGAGEYSTVSADITITGGVINAAGTCGSPGIGGSEQRSTTGGNITITGGVITSTGTQAAGFGGGFNAAGANITMSGGDLTASTPVQPGGGNGAALGSGAAGPTLPVPPPGTLTLIGAGIPTPTSGTAPYASSPMATVLPGPVGVTFTQTTQDGTFTQGPSTRIVFAVAVAPQITTTSLPGGTVAAPYAQTAAASGTGPITFALANGTALPPGLTLDPATGVISGTPTTAGSFSFQVSATNIMGTDTKTYSVAIVAAPAITTASIPGATAGAAYSQTITATGTGPITFGLANGSALPAGLTLDPTSGVISGTPTASGTFTFVVTATNATGTDSRTYTLTVAAAAATPSPSATSAPAARTGSSTLAVTGTNGALAPLLAGGGALLLVVGAGSLIRARGRRQS</sequence>
<evidence type="ECO:0000256" key="2">
    <source>
        <dbReference type="ARBA" id="ARBA00022525"/>
    </source>
</evidence>
<evidence type="ECO:0000256" key="1">
    <source>
        <dbReference type="ARBA" id="ARBA00022512"/>
    </source>
</evidence>
<reference evidence="8 9" key="1">
    <citation type="submission" date="2016-10" db="EMBL/GenBank/DDBJ databases">
        <authorList>
            <person name="de Groot N.N."/>
        </authorList>
    </citation>
    <scope>NUCLEOTIDE SEQUENCE [LARGE SCALE GENOMIC DNA]</scope>
    <source>
        <strain evidence="8 9">StLB037</strain>
    </source>
</reference>
<keyword evidence="1" id="KW-0134">Cell wall</keyword>
<feature type="chain" id="PRO_5010158138" evidence="6">
    <location>
        <begin position="34"/>
        <end position="599"/>
    </location>
</feature>
<name>A0A1H0QV28_MICTS</name>
<dbReference type="SUPFAM" id="SSF49313">
    <property type="entry name" value="Cadherin-like"/>
    <property type="match status" value="2"/>
</dbReference>
<dbReference type="GO" id="GO:0005509">
    <property type="term" value="F:calcium ion binding"/>
    <property type="evidence" value="ECO:0007669"/>
    <property type="project" value="InterPro"/>
</dbReference>
<organism evidence="8 9">
    <name type="scientific">Microbacterium testaceum (strain StLB037)</name>
    <dbReference type="NCBI Taxonomy" id="979556"/>
    <lineage>
        <taxon>Bacteria</taxon>
        <taxon>Bacillati</taxon>
        <taxon>Actinomycetota</taxon>
        <taxon>Actinomycetes</taxon>
        <taxon>Micrococcales</taxon>
        <taxon>Microbacteriaceae</taxon>
        <taxon>Microbacterium</taxon>
    </lineage>
</organism>
<keyword evidence="2" id="KW-0964">Secreted</keyword>
<evidence type="ECO:0000256" key="6">
    <source>
        <dbReference type="SAM" id="SignalP"/>
    </source>
</evidence>
<feature type="transmembrane region" description="Helical" evidence="5">
    <location>
        <begin position="570"/>
        <end position="591"/>
    </location>
</feature>
<keyword evidence="4" id="KW-0572">Peptidoglycan-anchor</keyword>
<dbReference type="Gene3D" id="2.60.40.10">
    <property type="entry name" value="Immunoglobulins"/>
    <property type="match status" value="2"/>
</dbReference>
<evidence type="ECO:0000313" key="9">
    <source>
        <dbReference type="Proteomes" id="UP000186456"/>
    </source>
</evidence>
<dbReference type="GO" id="GO:0016020">
    <property type="term" value="C:membrane"/>
    <property type="evidence" value="ECO:0007669"/>
    <property type="project" value="InterPro"/>
</dbReference>
<feature type="domain" description="Gram-positive cocci surface proteins LPxTG" evidence="7">
    <location>
        <begin position="562"/>
        <end position="599"/>
    </location>
</feature>
<evidence type="ECO:0000256" key="3">
    <source>
        <dbReference type="ARBA" id="ARBA00022729"/>
    </source>
</evidence>
<dbReference type="GO" id="GO:0005975">
    <property type="term" value="P:carbohydrate metabolic process"/>
    <property type="evidence" value="ECO:0007669"/>
    <property type="project" value="UniProtKB-ARBA"/>
</dbReference>
<feature type="signal peptide" evidence="6">
    <location>
        <begin position="1"/>
        <end position="33"/>
    </location>
</feature>
<keyword evidence="5" id="KW-0472">Membrane</keyword>